<accession>A0A9P0YYJ6</accession>
<dbReference type="PANTHER" id="PTHR33450">
    <property type="entry name" value="EMB|CAB67623.1-RELATED"/>
    <property type="match status" value="1"/>
</dbReference>
<protein>
    <submittedName>
        <fullName evidence="2">Uncharacterized protein</fullName>
    </submittedName>
</protein>
<gene>
    <name evidence="2" type="ORF">CEURO_LOCUS7385</name>
</gene>
<reference evidence="2" key="1">
    <citation type="submission" date="2022-07" db="EMBL/GenBank/DDBJ databases">
        <authorList>
            <person name="Macas J."/>
            <person name="Novak P."/>
            <person name="Neumann P."/>
        </authorList>
    </citation>
    <scope>NUCLEOTIDE SEQUENCE</scope>
</reference>
<proteinExistence type="predicted"/>
<dbReference type="Pfam" id="PF05553">
    <property type="entry name" value="DUF761"/>
    <property type="match status" value="1"/>
</dbReference>
<evidence type="ECO:0000256" key="1">
    <source>
        <dbReference type="SAM" id="MobiDB-lite"/>
    </source>
</evidence>
<dbReference type="AlphaFoldDB" id="A0A9P0YYJ6"/>
<dbReference type="PANTHER" id="PTHR33450:SF31">
    <property type="entry name" value="EMB|CAB67623.1"/>
    <property type="match status" value="1"/>
</dbReference>
<dbReference type="OrthoDB" id="684076at2759"/>
<feature type="region of interest" description="Disordered" evidence="1">
    <location>
        <begin position="78"/>
        <end position="111"/>
    </location>
</feature>
<keyword evidence="3" id="KW-1185">Reference proteome</keyword>
<name>A0A9P0YYJ6_CUSEU</name>
<evidence type="ECO:0000313" key="2">
    <source>
        <dbReference type="EMBL" id="CAH9080243.1"/>
    </source>
</evidence>
<dbReference type="EMBL" id="CAMAPE010000013">
    <property type="protein sequence ID" value="CAH9080243.1"/>
    <property type="molecule type" value="Genomic_DNA"/>
</dbReference>
<dbReference type="Proteomes" id="UP001152484">
    <property type="component" value="Unassembled WGS sequence"/>
</dbReference>
<dbReference type="InterPro" id="IPR008480">
    <property type="entry name" value="DUF761_pln"/>
</dbReference>
<evidence type="ECO:0000313" key="3">
    <source>
        <dbReference type="Proteomes" id="UP001152484"/>
    </source>
</evidence>
<organism evidence="2 3">
    <name type="scientific">Cuscuta europaea</name>
    <name type="common">European dodder</name>
    <dbReference type="NCBI Taxonomy" id="41803"/>
    <lineage>
        <taxon>Eukaryota</taxon>
        <taxon>Viridiplantae</taxon>
        <taxon>Streptophyta</taxon>
        <taxon>Embryophyta</taxon>
        <taxon>Tracheophyta</taxon>
        <taxon>Spermatophyta</taxon>
        <taxon>Magnoliopsida</taxon>
        <taxon>eudicotyledons</taxon>
        <taxon>Gunneridae</taxon>
        <taxon>Pentapetalae</taxon>
        <taxon>asterids</taxon>
        <taxon>lamiids</taxon>
        <taxon>Solanales</taxon>
        <taxon>Convolvulaceae</taxon>
        <taxon>Cuscuteae</taxon>
        <taxon>Cuscuta</taxon>
        <taxon>Cuscuta subgen. Cuscuta</taxon>
    </lineage>
</organism>
<comment type="caution">
    <text evidence="2">The sequence shown here is derived from an EMBL/GenBank/DDBJ whole genome shotgun (WGS) entry which is preliminary data.</text>
</comment>
<sequence>MKNTKVTGFVKQVISLLTAVVKSKSDAVRSKTGAIKARIQLFSLLKSRKLCLQGRNGVGSISNKIHALLGQHAHCEDGEDEDTAVKSPAAVSNSDAAESESGEAISGEDRSLLEYNYQEEEEDDKYPDLRHSLFEEEGDDEMLGDPNGSAIEMVRSSKEEGGEEFRLEDEIDNVADLFIRKFHKRMRLQRLESLKRVREMLQRST</sequence>